<feature type="compositionally biased region" description="Low complexity" evidence="4">
    <location>
        <begin position="432"/>
        <end position="452"/>
    </location>
</feature>
<keyword evidence="2" id="KW-0677">Repeat</keyword>
<dbReference type="InterPro" id="IPR020472">
    <property type="entry name" value="WD40_PAC1"/>
</dbReference>
<dbReference type="Proteomes" id="UP000015001">
    <property type="component" value="Unassembled WGS sequence"/>
</dbReference>
<feature type="repeat" description="WD" evidence="3">
    <location>
        <begin position="537"/>
        <end position="578"/>
    </location>
</feature>
<dbReference type="Pfam" id="PF00400">
    <property type="entry name" value="WD40"/>
    <property type="match status" value="7"/>
</dbReference>
<feature type="region of interest" description="Disordered" evidence="4">
    <location>
        <begin position="409"/>
        <end position="453"/>
    </location>
</feature>
<evidence type="ECO:0000256" key="2">
    <source>
        <dbReference type="ARBA" id="ARBA00022737"/>
    </source>
</evidence>
<dbReference type="InterPro" id="IPR001680">
    <property type="entry name" value="WD40_rpt"/>
</dbReference>
<dbReference type="CDD" id="cd00200">
    <property type="entry name" value="WD40"/>
    <property type="match status" value="1"/>
</dbReference>
<dbReference type="Pfam" id="PF12770">
    <property type="entry name" value="CHAT"/>
    <property type="match status" value="1"/>
</dbReference>
<keyword evidence="1 3" id="KW-0853">WD repeat</keyword>
<dbReference type="EMBL" id="AOPY01001278">
    <property type="protein sequence ID" value="EPJ42156.1"/>
    <property type="molecule type" value="Genomic_DNA"/>
</dbReference>
<dbReference type="PROSITE" id="PS50294">
    <property type="entry name" value="WD_REPEATS_REGION"/>
    <property type="match status" value="4"/>
</dbReference>
<evidence type="ECO:0000256" key="4">
    <source>
        <dbReference type="SAM" id="MobiDB-lite"/>
    </source>
</evidence>
<evidence type="ECO:0000256" key="3">
    <source>
        <dbReference type="PROSITE-ProRule" id="PRU00221"/>
    </source>
</evidence>
<dbReference type="InterPro" id="IPR015943">
    <property type="entry name" value="WD40/YVTN_repeat-like_dom_sf"/>
</dbReference>
<dbReference type="InterPro" id="IPR019775">
    <property type="entry name" value="WD40_repeat_CS"/>
</dbReference>
<feature type="repeat" description="WD" evidence="3">
    <location>
        <begin position="701"/>
        <end position="730"/>
    </location>
</feature>
<protein>
    <recommendedName>
        <fullName evidence="5">CHAT domain-containing protein</fullName>
    </recommendedName>
</protein>
<proteinExistence type="predicted"/>
<dbReference type="AlphaFoldDB" id="S4MYH1"/>
<evidence type="ECO:0000259" key="5">
    <source>
        <dbReference type="Pfam" id="PF12770"/>
    </source>
</evidence>
<dbReference type="SMART" id="SM00320">
    <property type="entry name" value="WD40"/>
    <property type="match status" value="7"/>
</dbReference>
<accession>S4MYH1</accession>
<reference evidence="6 7" key="1">
    <citation type="submission" date="2013-02" db="EMBL/GenBank/DDBJ databases">
        <title>Draft Genome Sequence of Streptomyces afghaniensis, Which Produces Compounds of the Julimycin B-Complex.</title>
        <authorList>
            <person name="Gruening B.A."/>
            <person name="Praeg A."/>
            <person name="Erxleben A."/>
            <person name="Guenther S."/>
            <person name="Fiedler H.-P."/>
            <person name="Goodfellow M."/>
            <person name="Mueller M."/>
        </authorList>
    </citation>
    <scope>NUCLEOTIDE SEQUENCE [LARGE SCALE GENOMIC DNA]</scope>
    <source>
        <strain evidence="6 7">772</strain>
    </source>
</reference>
<dbReference type="OrthoDB" id="8253226at2"/>
<gene>
    <name evidence="6" type="ORF">STAFG_0789</name>
</gene>
<sequence length="739" mass="81202">MRPRNPKGIRTPPPRRRRTPPQQGVDSREKRVMAFDFVLEMSEAPGGYSIEVSSPCGEDRTTAAIDAHELLFRLPSLQAAVLGSATRARGVGTELEAPARQVGDMLYDAVFQSSIKALYLSSRQKAQEHGQRLRMVLRVRSPELAALPWELLHDAKLGGYLCLHHPIIRYVEILEPVAPLAVEPPLRILGMVSLPGSLGALDAEAERASLTTALRPLIDEGMVRLEWVPGQTKQDLYAALFRDCHIFHFIGHGRFDADRRQGMIVFADEHGREDPLHAEALGHLISIAEPVPRLVVLNSCETGTSHAQDLFSSTAAELEYTVPAVVAMQFAVTDKAAVLFSRAFYQALAANRPVDEAVRTGRIALRADKDDSLECFTPVLYQRSGDARLFDLTSPRRSTPPQTVVEEFNQTQRETDHGRAFEQRGIPSTLLSPRQTTHPSSTTPSPAITPSPDINTGRWVVSLAIHPQGRLLATGARKLVRVWDVITGQPTWERQLGGWSTMVNAVAFSPDGEKLATGSTDNLARIWNMPTGSLSLELGHGHFVDAVDLDRTGSYLATGSADATACVWDLSTGSRVLSLRHPRAVKDVKFSPDGRLLLTASEDGKAYIWDTDTGRQKAEIMHRSFVLAVDFSLDGQKIATCSDDHTAQVTETKSWTPLFHVEHRSGLRAVAFSSDSSMIATGSQDGTVCVWRADTGESLFRLKHKRSVNALAFYPDDQFLASAGEDKVVRSTRLPEVGR</sequence>
<feature type="repeat" description="WD" evidence="3">
    <location>
        <begin position="660"/>
        <end position="701"/>
    </location>
</feature>
<dbReference type="SUPFAM" id="SSF50998">
    <property type="entry name" value="Quinoprotein alcohol dehydrogenase-like"/>
    <property type="match status" value="1"/>
</dbReference>
<name>S4MYH1_9ACTN</name>
<feature type="compositionally biased region" description="Basic and acidic residues" evidence="4">
    <location>
        <begin position="413"/>
        <end position="422"/>
    </location>
</feature>
<comment type="caution">
    <text evidence="6">The sequence shown here is derived from an EMBL/GenBank/DDBJ whole genome shotgun (WGS) entry which is preliminary data.</text>
</comment>
<dbReference type="HOGENOM" id="CLU_389281_0_0_11"/>
<dbReference type="PANTHER" id="PTHR19879:SF9">
    <property type="entry name" value="TRANSCRIPTION INITIATION FACTOR TFIID SUBUNIT 5"/>
    <property type="match status" value="1"/>
</dbReference>
<dbReference type="PRINTS" id="PR00320">
    <property type="entry name" value="GPROTEINBRPT"/>
</dbReference>
<dbReference type="PROSITE" id="PS00678">
    <property type="entry name" value="WD_REPEATS_1"/>
    <property type="match status" value="3"/>
</dbReference>
<dbReference type="PATRIC" id="fig|1283301.3.peg.770"/>
<evidence type="ECO:0000256" key="1">
    <source>
        <dbReference type="ARBA" id="ARBA00022574"/>
    </source>
</evidence>
<feature type="domain" description="CHAT" evidence="5">
    <location>
        <begin position="102"/>
        <end position="372"/>
    </location>
</feature>
<dbReference type="PROSITE" id="PS50082">
    <property type="entry name" value="WD_REPEATS_2"/>
    <property type="match status" value="5"/>
</dbReference>
<dbReference type="PANTHER" id="PTHR19879">
    <property type="entry name" value="TRANSCRIPTION INITIATION FACTOR TFIID"/>
    <property type="match status" value="1"/>
</dbReference>
<dbReference type="InterPro" id="IPR011047">
    <property type="entry name" value="Quinoprotein_ADH-like_sf"/>
</dbReference>
<feature type="compositionally biased region" description="Basic residues" evidence="4">
    <location>
        <begin position="1"/>
        <end position="19"/>
    </location>
</feature>
<evidence type="ECO:0000313" key="6">
    <source>
        <dbReference type="EMBL" id="EPJ42156.1"/>
    </source>
</evidence>
<dbReference type="InterPro" id="IPR024983">
    <property type="entry name" value="CHAT_dom"/>
</dbReference>
<feature type="repeat" description="WD" evidence="3">
    <location>
        <begin position="496"/>
        <end position="537"/>
    </location>
</feature>
<keyword evidence="7" id="KW-1185">Reference proteome</keyword>
<feature type="repeat" description="WD" evidence="3">
    <location>
        <begin position="578"/>
        <end position="619"/>
    </location>
</feature>
<dbReference type="Gene3D" id="2.130.10.10">
    <property type="entry name" value="YVTN repeat-like/Quinoprotein amine dehydrogenase"/>
    <property type="match status" value="2"/>
</dbReference>
<evidence type="ECO:0000313" key="7">
    <source>
        <dbReference type="Proteomes" id="UP000015001"/>
    </source>
</evidence>
<feature type="region of interest" description="Disordered" evidence="4">
    <location>
        <begin position="1"/>
        <end position="27"/>
    </location>
</feature>
<organism evidence="6 7">
    <name type="scientific">Streptomyces afghaniensis 772</name>
    <dbReference type="NCBI Taxonomy" id="1283301"/>
    <lineage>
        <taxon>Bacteria</taxon>
        <taxon>Bacillati</taxon>
        <taxon>Actinomycetota</taxon>
        <taxon>Actinomycetes</taxon>
        <taxon>Kitasatosporales</taxon>
        <taxon>Streptomycetaceae</taxon>
        <taxon>Streptomyces</taxon>
    </lineage>
</organism>